<dbReference type="InterPro" id="IPR023827">
    <property type="entry name" value="Peptidase_S8_Asp-AS"/>
</dbReference>
<evidence type="ECO:0000256" key="7">
    <source>
        <dbReference type="SAM" id="Coils"/>
    </source>
</evidence>
<evidence type="ECO:0000256" key="6">
    <source>
        <dbReference type="RuleBase" id="RU003355"/>
    </source>
</evidence>
<dbReference type="PROSITE" id="PS00138">
    <property type="entry name" value="SUBTILASE_SER"/>
    <property type="match status" value="1"/>
</dbReference>
<reference evidence="9 10" key="1">
    <citation type="submission" date="2024-09" db="EMBL/GenBank/DDBJ databases">
        <authorList>
            <person name="Sun Q."/>
            <person name="Mori K."/>
        </authorList>
    </citation>
    <scope>NUCLEOTIDE SEQUENCE [LARGE SCALE GENOMIC DNA]</scope>
    <source>
        <strain evidence="9 10">CECT 8622</strain>
    </source>
</reference>
<keyword evidence="4 5" id="KW-0720">Serine protease</keyword>
<dbReference type="InterPro" id="IPR050131">
    <property type="entry name" value="Peptidase_S8_subtilisin-like"/>
</dbReference>
<dbReference type="SUPFAM" id="SSF52743">
    <property type="entry name" value="Subtilisin-like"/>
    <property type="match status" value="1"/>
</dbReference>
<dbReference type="PANTHER" id="PTHR43806:SF11">
    <property type="entry name" value="CEREVISIN-RELATED"/>
    <property type="match status" value="1"/>
</dbReference>
<keyword evidence="3 5" id="KW-0378">Hydrolase</keyword>
<dbReference type="InterPro" id="IPR036852">
    <property type="entry name" value="Peptidase_S8/S53_dom_sf"/>
</dbReference>
<dbReference type="EMBL" id="JBHMFC010000095">
    <property type="protein sequence ID" value="MFB9057785.1"/>
    <property type="molecule type" value="Genomic_DNA"/>
</dbReference>
<dbReference type="Proteomes" id="UP001589585">
    <property type="component" value="Unassembled WGS sequence"/>
</dbReference>
<dbReference type="PROSITE" id="PS51892">
    <property type="entry name" value="SUBTILASE"/>
    <property type="match status" value="1"/>
</dbReference>
<dbReference type="Pfam" id="PF00082">
    <property type="entry name" value="Peptidase_S8"/>
    <property type="match status" value="1"/>
</dbReference>
<feature type="active site" description="Charge relay system" evidence="5">
    <location>
        <position position="160"/>
    </location>
</feature>
<evidence type="ECO:0000313" key="9">
    <source>
        <dbReference type="EMBL" id="MFB9057785.1"/>
    </source>
</evidence>
<keyword evidence="2 5" id="KW-0645">Protease</keyword>
<feature type="domain" description="Peptidase S8/S53" evidence="8">
    <location>
        <begin position="151"/>
        <end position="416"/>
    </location>
</feature>
<gene>
    <name evidence="9" type="ORF">ACFFU9_13645</name>
</gene>
<keyword evidence="7" id="KW-0175">Coiled coil</keyword>
<dbReference type="InterPro" id="IPR022398">
    <property type="entry name" value="Peptidase_S8_His-AS"/>
</dbReference>
<evidence type="ECO:0000256" key="2">
    <source>
        <dbReference type="ARBA" id="ARBA00022670"/>
    </source>
</evidence>
<evidence type="ECO:0000313" key="10">
    <source>
        <dbReference type="Proteomes" id="UP001589585"/>
    </source>
</evidence>
<evidence type="ECO:0000256" key="5">
    <source>
        <dbReference type="PROSITE-ProRule" id="PRU01240"/>
    </source>
</evidence>
<comment type="similarity">
    <text evidence="1 5 6">Belongs to the peptidase S8 family.</text>
</comment>
<dbReference type="Gene3D" id="3.40.50.200">
    <property type="entry name" value="Peptidase S8/S53 domain"/>
    <property type="match status" value="1"/>
</dbReference>
<organism evidence="9 10">
    <name type="scientific">Mariniflexile ostreae</name>
    <dbReference type="NCBI Taxonomy" id="1520892"/>
    <lineage>
        <taxon>Bacteria</taxon>
        <taxon>Pseudomonadati</taxon>
        <taxon>Bacteroidota</taxon>
        <taxon>Flavobacteriia</taxon>
        <taxon>Flavobacteriales</taxon>
        <taxon>Flavobacteriaceae</taxon>
        <taxon>Mariniflexile</taxon>
    </lineage>
</organism>
<keyword evidence="10" id="KW-1185">Reference proteome</keyword>
<proteinExistence type="inferred from homology"/>
<dbReference type="PRINTS" id="PR00723">
    <property type="entry name" value="SUBTILISIN"/>
</dbReference>
<feature type="coiled-coil region" evidence="7">
    <location>
        <begin position="102"/>
        <end position="129"/>
    </location>
</feature>
<accession>A0ABV5FEC6</accession>
<feature type="active site" description="Charge relay system" evidence="5">
    <location>
        <position position="369"/>
    </location>
</feature>
<sequence length="421" mass="45466">MAINKTSNKYIIQLKDNERSTIKRTERDLSIKLTSSAELSSKLRAQDILNSGDGLFLKNLGLAIVDNYELAKLHRVTNAASNPIIYWEEERMFTPVIELDLIHEMKSQIQDLSDKLSQLEELVKENEIISVNQNYTWGLQAIGIESSKYTGKGIDICILDTGFYAKHPDFKDRNITGKSFVPGEKWDVDGHGHGTHCTGIAAGYLSLEHNKRYGVAYESNIVIAKVLSDSGSGSTSAIIDAIDNSLEKGHQVVSMSLGAPVKIGEKPSPIFEQVGRKALENNCLLIAAAGNDSSRPGLPKPVSSPANAESIMAVAALDPSLKVALFSNGGINASNGGRVDIAAPGTNVFSSSSKNAGNGDLYRTRNGTSMAAPHVAGLAALYWEAYPSLSAEGIWLKLEKRAKHLTNQLLRDVGQGLAQTF</sequence>
<dbReference type="PANTHER" id="PTHR43806">
    <property type="entry name" value="PEPTIDASE S8"/>
    <property type="match status" value="1"/>
</dbReference>
<dbReference type="RefSeq" id="WP_379862039.1">
    <property type="nucleotide sequence ID" value="NZ_JBHMFC010000095.1"/>
</dbReference>
<dbReference type="PROSITE" id="PS00137">
    <property type="entry name" value="SUBTILASE_HIS"/>
    <property type="match status" value="1"/>
</dbReference>
<evidence type="ECO:0000259" key="8">
    <source>
        <dbReference type="Pfam" id="PF00082"/>
    </source>
</evidence>
<feature type="active site" description="Charge relay system" evidence="5">
    <location>
        <position position="193"/>
    </location>
</feature>
<evidence type="ECO:0000256" key="3">
    <source>
        <dbReference type="ARBA" id="ARBA00022801"/>
    </source>
</evidence>
<protein>
    <submittedName>
        <fullName evidence="9">S8 family serine peptidase</fullName>
    </submittedName>
</protein>
<dbReference type="InterPro" id="IPR015500">
    <property type="entry name" value="Peptidase_S8_subtilisin-rel"/>
</dbReference>
<comment type="caution">
    <text evidence="9">The sequence shown here is derived from an EMBL/GenBank/DDBJ whole genome shotgun (WGS) entry which is preliminary data.</text>
</comment>
<name>A0ABV5FEC6_9FLAO</name>
<dbReference type="InterPro" id="IPR023828">
    <property type="entry name" value="Peptidase_S8_Ser-AS"/>
</dbReference>
<evidence type="ECO:0000256" key="1">
    <source>
        <dbReference type="ARBA" id="ARBA00011073"/>
    </source>
</evidence>
<evidence type="ECO:0000256" key="4">
    <source>
        <dbReference type="ARBA" id="ARBA00022825"/>
    </source>
</evidence>
<dbReference type="PROSITE" id="PS00136">
    <property type="entry name" value="SUBTILASE_ASP"/>
    <property type="match status" value="1"/>
</dbReference>
<dbReference type="InterPro" id="IPR000209">
    <property type="entry name" value="Peptidase_S8/S53_dom"/>
</dbReference>